<evidence type="ECO:0000313" key="1">
    <source>
        <dbReference type="EMBL" id="MBB6506513.1"/>
    </source>
</evidence>
<reference evidence="1 2" key="1">
    <citation type="submission" date="2020-08" db="EMBL/GenBank/DDBJ databases">
        <title>The Agave Microbiome: Exploring the role of microbial communities in plant adaptations to desert environments.</title>
        <authorList>
            <person name="Partida-Martinez L.P."/>
        </authorList>
    </citation>
    <scope>NUCLEOTIDE SEQUENCE [LARGE SCALE GENOMIC DNA]</scope>
    <source>
        <strain evidence="1 2">AS3.13</strain>
    </source>
</reference>
<comment type="caution">
    <text evidence="1">The sequence shown here is derived from an EMBL/GenBank/DDBJ whole genome shotgun (WGS) entry which is preliminary data.</text>
</comment>
<organism evidence="1 2">
    <name type="scientific">Sphingomonas endophytica</name>
    <dbReference type="NCBI Taxonomy" id="869719"/>
    <lineage>
        <taxon>Bacteria</taxon>
        <taxon>Pseudomonadati</taxon>
        <taxon>Pseudomonadota</taxon>
        <taxon>Alphaproteobacteria</taxon>
        <taxon>Sphingomonadales</taxon>
        <taxon>Sphingomonadaceae</taxon>
        <taxon>Sphingomonas</taxon>
    </lineage>
</organism>
<evidence type="ECO:0008006" key="3">
    <source>
        <dbReference type="Google" id="ProtNLM"/>
    </source>
</evidence>
<reference evidence="1 2" key="2">
    <citation type="submission" date="2020-08" db="EMBL/GenBank/DDBJ databases">
        <authorList>
            <person name="Partida-Martinez L."/>
            <person name="Huntemann M."/>
            <person name="Clum A."/>
            <person name="Wang J."/>
            <person name="Palaniappan K."/>
            <person name="Ritter S."/>
            <person name="Chen I.-M."/>
            <person name="Stamatis D."/>
            <person name="Reddy T."/>
            <person name="O'Malley R."/>
            <person name="Daum C."/>
            <person name="Shapiro N."/>
            <person name="Ivanova N."/>
            <person name="Kyrpides N."/>
            <person name="Woyke T."/>
        </authorList>
    </citation>
    <scope>NUCLEOTIDE SEQUENCE [LARGE SCALE GENOMIC DNA]</scope>
    <source>
        <strain evidence="1 2">AS3.13</strain>
    </source>
</reference>
<gene>
    <name evidence="1" type="ORF">F4693_003516</name>
</gene>
<sequence length="115" mass="13100">MRGRQYRYGLDMTALSPAPDREARERHWLRLTRETLPALARSRDWPVSADHCFQRILLDNACGGRWYDHIARRPAYAHAPDAILAAAIALGESVAEDTADLDALNDKSMRWRGKL</sequence>
<protein>
    <recommendedName>
        <fullName evidence="3">GCN5-related N-acetyltransferase</fullName>
    </recommendedName>
</protein>
<accession>A0A7X0JF85</accession>
<name>A0A7X0JF85_9SPHN</name>
<evidence type="ECO:0000313" key="2">
    <source>
        <dbReference type="Proteomes" id="UP000522313"/>
    </source>
</evidence>
<proteinExistence type="predicted"/>
<dbReference type="Proteomes" id="UP000522313">
    <property type="component" value="Unassembled WGS sequence"/>
</dbReference>
<dbReference type="AlphaFoldDB" id="A0A7X0JF85"/>
<dbReference type="EMBL" id="JACHBT010000025">
    <property type="protein sequence ID" value="MBB6506513.1"/>
    <property type="molecule type" value="Genomic_DNA"/>
</dbReference>